<dbReference type="KEGG" id="vg:79993336"/>
<gene>
    <name evidence="1" type="primary">68</name>
    <name evidence="1" type="ORF">SEA_NIGHTMARE_68</name>
</gene>
<dbReference type="Proteomes" id="UP000222317">
    <property type="component" value="Segment"/>
</dbReference>
<evidence type="ECO:0000313" key="1">
    <source>
        <dbReference type="EMBL" id="ASM62365.1"/>
    </source>
</evidence>
<keyword evidence="2" id="KW-1185">Reference proteome</keyword>
<organism evidence="1 2">
    <name type="scientific">Arthrobacter phage Nightmare</name>
    <dbReference type="NCBI Taxonomy" id="2015864"/>
    <lineage>
        <taxon>Viruses</taxon>
        <taxon>Duplodnaviria</taxon>
        <taxon>Heunggongvirae</taxon>
        <taxon>Uroviricota</taxon>
        <taxon>Caudoviricetes</taxon>
        <taxon>Gordonvirus</taxon>
        <taxon>Gordonvirus nightmare</taxon>
    </lineage>
</organism>
<reference evidence="1 2" key="1">
    <citation type="submission" date="2017-05" db="EMBL/GenBank/DDBJ databases">
        <authorList>
            <person name="Sperratore M."/>
            <person name="Moy E.A."/>
            <person name="Dunbar D."/>
            <person name="Schmidt R."/>
            <person name="Baltzegar D.A."/>
            <person name="Young E.C."/>
            <person name="Sides K.F."/>
            <person name="Macialek J."/>
            <person name="Stoner T.H."/>
            <person name="Garlena R.A."/>
            <person name="Russell D.A."/>
            <person name="Pope W.H."/>
            <person name="Jacobs-Sera D."/>
            <person name="Hatfull G.F."/>
        </authorList>
    </citation>
    <scope>NUCLEOTIDE SEQUENCE [LARGE SCALE GENOMIC DNA]</scope>
</reference>
<dbReference type="GeneID" id="79993336"/>
<accession>A0A221J6N9</accession>
<name>A0A221J6N9_9CAUD</name>
<dbReference type="EMBL" id="MF140423">
    <property type="protein sequence ID" value="ASM62365.1"/>
    <property type="molecule type" value="Genomic_DNA"/>
</dbReference>
<proteinExistence type="predicted"/>
<sequence length="81" mass="9413">MGSGLKPSFTPTCPKCSYVLKYHVRDPEVHPSGWAMTAESWNHLKEAHSEVPQVRKTPVVIRNHRRRRVLRLPSSRRRTLV</sequence>
<protein>
    <submittedName>
        <fullName evidence="1">Uncharacterized protein</fullName>
    </submittedName>
</protein>
<dbReference type="RefSeq" id="YP_010749991.1">
    <property type="nucleotide sequence ID" value="NC_073328.1"/>
</dbReference>
<evidence type="ECO:0000313" key="2">
    <source>
        <dbReference type="Proteomes" id="UP000222317"/>
    </source>
</evidence>